<feature type="domain" description="EF-hand" evidence="5">
    <location>
        <begin position="171"/>
        <end position="201"/>
    </location>
</feature>
<evidence type="ECO:0000256" key="4">
    <source>
        <dbReference type="SAM" id="MobiDB-lite"/>
    </source>
</evidence>
<proteinExistence type="predicted"/>
<dbReference type="Proteomes" id="UP000825729">
    <property type="component" value="Unassembled WGS sequence"/>
</dbReference>
<sequence>MVTSKWLSFSTMTSKLVLPRRRKSSPPATSPSSPHAAMSEKLQRPPDLLVRQAFRCFDGDGDGKISGHELRDFFASRGEAVSLDSVEAVISELDSDADGLLDYNDFQRLVLVGSTGDRSRSGDDNIDEEQSQKKKEDLKDAFEMYELEKGSGCITPKSLQRVLSQVLGDDKSFEECKAMIRPYDLDGNGVIDFNEFCHMMT</sequence>
<name>A0AAV7E0H1_ARIFI</name>
<evidence type="ECO:0000256" key="1">
    <source>
        <dbReference type="ARBA" id="ARBA00022723"/>
    </source>
</evidence>
<evidence type="ECO:0000313" key="6">
    <source>
        <dbReference type="EMBL" id="KAG9440877.1"/>
    </source>
</evidence>
<feature type="region of interest" description="Disordered" evidence="4">
    <location>
        <begin position="114"/>
        <end position="137"/>
    </location>
</feature>
<dbReference type="InterPro" id="IPR039647">
    <property type="entry name" value="EF_hand_pair_protein_CML-like"/>
</dbReference>
<keyword evidence="3" id="KW-0106">Calcium</keyword>
<comment type="caution">
    <text evidence="6">The sequence shown here is derived from an EMBL/GenBank/DDBJ whole genome shotgun (WGS) entry which is preliminary data.</text>
</comment>
<dbReference type="PANTHER" id="PTHR10891">
    <property type="entry name" value="EF-HAND CALCIUM-BINDING DOMAIN CONTAINING PROTEIN"/>
    <property type="match status" value="1"/>
</dbReference>
<dbReference type="InterPro" id="IPR018247">
    <property type="entry name" value="EF_Hand_1_Ca_BS"/>
</dbReference>
<keyword evidence="2" id="KW-0677">Repeat</keyword>
<dbReference type="PROSITE" id="PS50222">
    <property type="entry name" value="EF_HAND_2"/>
    <property type="match status" value="3"/>
</dbReference>
<dbReference type="InterPro" id="IPR011992">
    <property type="entry name" value="EF-hand-dom_pair"/>
</dbReference>
<organism evidence="6 7">
    <name type="scientific">Aristolochia fimbriata</name>
    <name type="common">White veined hardy Dutchman's pipe vine</name>
    <dbReference type="NCBI Taxonomy" id="158543"/>
    <lineage>
        <taxon>Eukaryota</taxon>
        <taxon>Viridiplantae</taxon>
        <taxon>Streptophyta</taxon>
        <taxon>Embryophyta</taxon>
        <taxon>Tracheophyta</taxon>
        <taxon>Spermatophyta</taxon>
        <taxon>Magnoliopsida</taxon>
        <taxon>Magnoliidae</taxon>
        <taxon>Piperales</taxon>
        <taxon>Aristolochiaceae</taxon>
        <taxon>Aristolochia</taxon>
    </lineage>
</organism>
<dbReference type="FunFam" id="1.10.238.10:FF:000003">
    <property type="entry name" value="Calmodulin A"/>
    <property type="match status" value="1"/>
</dbReference>
<dbReference type="Gene3D" id="1.10.238.10">
    <property type="entry name" value="EF-hand"/>
    <property type="match status" value="2"/>
</dbReference>
<dbReference type="SMART" id="SM00054">
    <property type="entry name" value="EFh"/>
    <property type="match status" value="4"/>
</dbReference>
<keyword evidence="1" id="KW-0479">Metal-binding</keyword>
<dbReference type="CDD" id="cd00051">
    <property type="entry name" value="EFh"/>
    <property type="match status" value="2"/>
</dbReference>
<feature type="region of interest" description="Disordered" evidence="4">
    <location>
        <begin position="18"/>
        <end position="44"/>
    </location>
</feature>
<feature type="domain" description="EF-hand" evidence="5">
    <location>
        <begin position="81"/>
        <end position="116"/>
    </location>
</feature>
<dbReference type="AlphaFoldDB" id="A0AAV7E0H1"/>
<evidence type="ECO:0000313" key="7">
    <source>
        <dbReference type="Proteomes" id="UP000825729"/>
    </source>
</evidence>
<keyword evidence="7" id="KW-1185">Reference proteome</keyword>
<evidence type="ECO:0000256" key="3">
    <source>
        <dbReference type="ARBA" id="ARBA00022837"/>
    </source>
</evidence>
<reference evidence="6 7" key="1">
    <citation type="submission" date="2021-07" db="EMBL/GenBank/DDBJ databases">
        <title>The Aristolochia fimbriata genome: insights into angiosperm evolution, floral development and chemical biosynthesis.</title>
        <authorList>
            <person name="Jiao Y."/>
        </authorList>
    </citation>
    <scope>NUCLEOTIDE SEQUENCE [LARGE SCALE GENOMIC DNA]</scope>
    <source>
        <strain evidence="6">IBCAS-2021</strain>
        <tissue evidence="6">Leaf</tissue>
    </source>
</reference>
<evidence type="ECO:0000259" key="5">
    <source>
        <dbReference type="PROSITE" id="PS50222"/>
    </source>
</evidence>
<dbReference type="Pfam" id="PF13499">
    <property type="entry name" value="EF-hand_7"/>
    <property type="match status" value="2"/>
</dbReference>
<protein>
    <recommendedName>
        <fullName evidence="5">EF-hand domain-containing protein</fullName>
    </recommendedName>
</protein>
<feature type="compositionally biased region" description="Low complexity" evidence="4">
    <location>
        <begin position="25"/>
        <end position="37"/>
    </location>
</feature>
<feature type="domain" description="EF-hand" evidence="5">
    <location>
        <begin position="45"/>
        <end position="80"/>
    </location>
</feature>
<dbReference type="PROSITE" id="PS00018">
    <property type="entry name" value="EF_HAND_1"/>
    <property type="match status" value="3"/>
</dbReference>
<dbReference type="SUPFAM" id="SSF47473">
    <property type="entry name" value="EF-hand"/>
    <property type="match status" value="1"/>
</dbReference>
<accession>A0AAV7E0H1</accession>
<gene>
    <name evidence="6" type="ORF">H6P81_021042</name>
</gene>
<evidence type="ECO:0000256" key="2">
    <source>
        <dbReference type="ARBA" id="ARBA00022737"/>
    </source>
</evidence>
<dbReference type="GO" id="GO:0005509">
    <property type="term" value="F:calcium ion binding"/>
    <property type="evidence" value="ECO:0007669"/>
    <property type="project" value="InterPro"/>
</dbReference>
<dbReference type="EMBL" id="JAINDJ010000008">
    <property type="protein sequence ID" value="KAG9440877.1"/>
    <property type="molecule type" value="Genomic_DNA"/>
</dbReference>
<dbReference type="InterPro" id="IPR002048">
    <property type="entry name" value="EF_hand_dom"/>
</dbReference>